<proteinExistence type="predicted"/>
<reference evidence="3 4" key="1">
    <citation type="submission" date="2019-03" db="EMBL/GenBank/DDBJ databases">
        <authorList>
            <person name="Kim M.K.M."/>
        </authorList>
    </citation>
    <scope>NUCLEOTIDE SEQUENCE [LARGE SCALE GENOMIC DNA]</scope>
    <source>
        <strain evidence="3 4">17J68-15</strain>
    </source>
</reference>
<dbReference type="Proteomes" id="UP000295164">
    <property type="component" value="Unassembled WGS sequence"/>
</dbReference>
<dbReference type="Gene3D" id="3.30.2010.10">
    <property type="entry name" value="Metalloproteases ('zincins'), catalytic domain"/>
    <property type="match status" value="1"/>
</dbReference>
<dbReference type="PANTHER" id="PTHR34978">
    <property type="entry name" value="POSSIBLE SENSOR-TRANSDUCER PROTEIN BLAR"/>
    <property type="match status" value="1"/>
</dbReference>
<organism evidence="3 4">
    <name type="scientific">Flaviaesturariibacter aridisoli</name>
    <dbReference type="NCBI Taxonomy" id="2545761"/>
    <lineage>
        <taxon>Bacteria</taxon>
        <taxon>Pseudomonadati</taxon>
        <taxon>Bacteroidota</taxon>
        <taxon>Chitinophagia</taxon>
        <taxon>Chitinophagales</taxon>
        <taxon>Chitinophagaceae</taxon>
        <taxon>Flaviaestuariibacter</taxon>
    </lineage>
</organism>
<dbReference type="Pfam" id="PF05569">
    <property type="entry name" value="Peptidase_M56"/>
    <property type="match status" value="1"/>
</dbReference>
<keyword evidence="1" id="KW-1133">Transmembrane helix</keyword>
<feature type="transmembrane region" description="Helical" evidence="1">
    <location>
        <begin position="87"/>
        <end position="110"/>
    </location>
</feature>
<protein>
    <recommendedName>
        <fullName evidence="2">Peptidase M56 domain-containing protein</fullName>
    </recommendedName>
</protein>
<name>A0A4R4DTE9_9BACT</name>
<dbReference type="EMBL" id="SKFH01000050">
    <property type="protein sequence ID" value="TCZ65292.1"/>
    <property type="molecule type" value="Genomic_DNA"/>
</dbReference>
<dbReference type="PANTHER" id="PTHR34978:SF3">
    <property type="entry name" value="SLR0241 PROTEIN"/>
    <property type="match status" value="1"/>
</dbReference>
<accession>A0A4R4DTE9</accession>
<sequence length="561" mass="62428">MAWSQSVFLQALGWATLNSFWQMGLLWCGYQFTGHFVRPNSNRNYLQAVYSLALGAAWAGWTFYSYYTNGQSAFSFPDLPFFADGVLPTVLTAASVAYLLLLVVPAFNVYRNWRYLQAIRSSGLSKAPVKTRMFVAKIAAHIGIRKTVRVYLSNLVTSPMTVGYLKPVILVPLAAVNNLTPAQLEAVLLHELTHIRRYDYLVNLFVTALHVVLYYNPFVRLFIRALEAERENCCDELVLQFEYDKVAYASALLELEKSNHRSAALAMGATKGNNLLHRIERIVGVQKKQRLNVQHLMGAFAALMLLFTLNSLVIASRGTATAFAYSGNGAPYAFLQLDESLAPYHQPAPTAPLRETVQLVEQAASTVAQEAVAVAPPPPPAVETEEAAVDIPVYRTVAFQESTASLTDQQRSEVQSAVSNARQLLEVQWSEVERNFPDGLTAGEREVARRQYLSQVDAINWQRFEKNLQNGYGQGEVDLERINGQLNEQIALARLDSVQSVYRSALAQLEKATVATARPAATPLPDLSVAELRKVRKELRQKIAEIDMLKGRKDKNGSVKL</sequence>
<feature type="domain" description="Peptidase M56" evidence="2">
    <location>
        <begin position="91"/>
        <end position="280"/>
    </location>
</feature>
<keyword evidence="4" id="KW-1185">Reference proteome</keyword>
<feature type="transmembrane region" description="Helical" evidence="1">
    <location>
        <begin position="20"/>
        <end position="37"/>
    </location>
</feature>
<dbReference type="InterPro" id="IPR052173">
    <property type="entry name" value="Beta-lactam_resp_regulator"/>
</dbReference>
<comment type="caution">
    <text evidence="3">The sequence shown here is derived from an EMBL/GenBank/DDBJ whole genome shotgun (WGS) entry which is preliminary data.</text>
</comment>
<keyword evidence="1" id="KW-0812">Transmembrane</keyword>
<gene>
    <name evidence="3" type="ORF">E0486_17515</name>
</gene>
<evidence type="ECO:0000313" key="3">
    <source>
        <dbReference type="EMBL" id="TCZ65292.1"/>
    </source>
</evidence>
<dbReference type="InterPro" id="IPR008756">
    <property type="entry name" value="Peptidase_M56"/>
</dbReference>
<evidence type="ECO:0000313" key="4">
    <source>
        <dbReference type="Proteomes" id="UP000295164"/>
    </source>
</evidence>
<feature type="transmembrane region" description="Helical" evidence="1">
    <location>
        <begin position="296"/>
        <end position="315"/>
    </location>
</feature>
<feature type="transmembrane region" description="Helical" evidence="1">
    <location>
        <begin position="49"/>
        <end position="67"/>
    </location>
</feature>
<dbReference type="RefSeq" id="WP_131854198.1">
    <property type="nucleotide sequence ID" value="NZ_SKFH01000050.1"/>
</dbReference>
<dbReference type="OrthoDB" id="15218at2"/>
<evidence type="ECO:0000259" key="2">
    <source>
        <dbReference type="Pfam" id="PF05569"/>
    </source>
</evidence>
<dbReference type="AlphaFoldDB" id="A0A4R4DTE9"/>
<keyword evidence="1" id="KW-0472">Membrane</keyword>
<evidence type="ECO:0000256" key="1">
    <source>
        <dbReference type="SAM" id="Phobius"/>
    </source>
</evidence>
<dbReference type="CDD" id="cd07341">
    <property type="entry name" value="M56_BlaR1_MecR1_like"/>
    <property type="match status" value="1"/>
</dbReference>